<sequence>MLSPRSQDNITACDLPTPMVPVKFHWKHVPDSRERSKSCGTHTTSAHFSWQSRKFLSPVELENRADASSALGIVSTLQGSTAPSISQLNTLVSSGRATTANVTPLITKVHSSLTTASSSFNALGPVSASAATQQQVAVAFAPIISEIAITLEAVELAVPGLAPLLIALGIDIALNEVLFGLNFVLAGVVHLVSALLVDVSVILHNLAFVLTVATLGL</sequence>
<accession>A0A9P5NG93</accession>
<organism evidence="1 2">
    <name type="scientific">Gymnopilus junonius</name>
    <name type="common">Spectacular rustgill mushroom</name>
    <name type="synonym">Gymnopilus spectabilis subsp. junonius</name>
    <dbReference type="NCBI Taxonomy" id="109634"/>
    <lineage>
        <taxon>Eukaryota</taxon>
        <taxon>Fungi</taxon>
        <taxon>Dikarya</taxon>
        <taxon>Basidiomycota</taxon>
        <taxon>Agaricomycotina</taxon>
        <taxon>Agaricomycetes</taxon>
        <taxon>Agaricomycetidae</taxon>
        <taxon>Agaricales</taxon>
        <taxon>Agaricineae</taxon>
        <taxon>Hymenogastraceae</taxon>
        <taxon>Gymnopilus</taxon>
    </lineage>
</organism>
<dbReference type="OrthoDB" id="2575973at2759"/>
<dbReference type="AlphaFoldDB" id="A0A9P5NG93"/>
<evidence type="ECO:0000313" key="1">
    <source>
        <dbReference type="EMBL" id="KAF8889201.1"/>
    </source>
</evidence>
<reference evidence="1" key="1">
    <citation type="submission" date="2020-11" db="EMBL/GenBank/DDBJ databases">
        <authorList>
            <consortium name="DOE Joint Genome Institute"/>
            <person name="Ahrendt S."/>
            <person name="Riley R."/>
            <person name="Andreopoulos W."/>
            <person name="LaButti K."/>
            <person name="Pangilinan J."/>
            <person name="Ruiz-duenas F.J."/>
            <person name="Barrasa J.M."/>
            <person name="Sanchez-Garcia M."/>
            <person name="Camarero S."/>
            <person name="Miyauchi S."/>
            <person name="Serrano A."/>
            <person name="Linde D."/>
            <person name="Babiker R."/>
            <person name="Drula E."/>
            <person name="Ayuso-Fernandez I."/>
            <person name="Pacheco R."/>
            <person name="Padilla G."/>
            <person name="Ferreira P."/>
            <person name="Barriuso J."/>
            <person name="Kellner H."/>
            <person name="Castanera R."/>
            <person name="Alfaro M."/>
            <person name="Ramirez L."/>
            <person name="Pisabarro A.G."/>
            <person name="Kuo A."/>
            <person name="Tritt A."/>
            <person name="Lipzen A."/>
            <person name="He G."/>
            <person name="Yan M."/>
            <person name="Ng V."/>
            <person name="Cullen D."/>
            <person name="Martin F."/>
            <person name="Rosso M.-N."/>
            <person name="Henrissat B."/>
            <person name="Hibbett D."/>
            <person name="Martinez A.T."/>
            <person name="Grigoriev I.V."/>
        </authorList>
    </citation>
    <scope>NUCLEOTIDE SEQUENCE</scope>
    <source>
        <strain evidence="1">AH 44721</strain>
    </source>
</reference>
<comment type="caution">
    <text evidence="1">The sequence shown here is derived from an EMBL/GenBank/DDBJ whole genome shotgun (WGS) entry which is preliminary data.</text>
</comment>
<keyword evidence="2" id="KW-1185">Reference proteome</keyword>
<proteinExistence type="predicted"/>
<dbReference type="Proteomes" id="UP000724874">
    <property type="component" value="Unassembled WGS sequence"/>
</dbReference>
<gene>
    <name evidence="1" type="ORF">CPB84DRAFT_1826659</name>
</gene>
<dbReference type="EMBL" id="JADNYJ010000081">
    <property type="protein sequence ID" value="KAF8889201.1"/>
    <property type="molecule type" value="Genomic_DNA"/>
</dbReference>
<protein>
    <submittedName>
        <fullName evidence="1">Uncharacterized protein</fullName>
    </submittedName>
</protein>
<name>A0A9P5NG93_GYMJU</name>
<evidence type="ECO:0000313" key="2">
    <source>
        <dbReference type="Proteomes" id="UP000724874"/>
    </source>
</evidence>